<keyword evidence="2" id="KW-1185">Reference proteome</keyword>
<dbReference type="EMBL" id="JALIDZ010000001">
    <property type="protein sequence ID" value="MCT8970620.1"/>
    <property type="molecule type" value="Genomic_DNA"/>
</dbReference>
<gene>
    <name evidence="1" type="ORF">MUB46_01990</name>
</gene>
<dbReference type="Proteomes" id="UP001320898">
    <property type="component" value="Unassembled WGS sequence"/>
</dbReference>
<sequence length="301" mass="33826">MEIQVPFKVEYQTTEPVPIPDIINSLLALQRILEEAGKNLENFIPGLVVEKIDVRVRQISHGSLKEILVVGLFALFQDELQEGLPALIEDHTGYAVPENAETLLVILALVAIVYGADFVQKLMLGKVQDTPIRIFKKSLITDLAKRSGKSEEEVKKLLDKRYCTKTRMKQLGDSAVKFFMPSKKQANAPILVNETEIDSKTVADAPMDYAYEAASKTEKSRHHNGVTLEIHAQDKDRDAVGWAAIPVGLYNKRLRMKLMDAASPEQLWGKDRIKGDIVLLSKRIGLDFEPSEIHLVHIYDE</sequence>
<evidence type="ECO:0000313" key="1">
    <source>
        <dbReference type="EMBL" id="MCT8970620.1"/>
    </source>
</evidence>
<organism evidence="1 2">
    <name type="scientific">Microbaculum marinisediminis</name>
    <dbReference type="NCBI Taxonomy" id="2931392"/>
    <lineage>
        <taxon>Bacteria</taxon>
        <taxon>Pseudomonadati</taxon>
        <taxon>Pseudomonadota</taxon>
        <taxon>Alphaproteobacteria</taxon>
        <taxon>Hyphomicrobiales</taxon>
        <taxon>Tepidamorphaceae</taxon>
        <taxon>Microbaculum</taxon>
    </lineage>
</organism>
<dbReference type="RefSeq" id="WP_261614185.1">
    <property type="nucleotide sequence ID" value="NZ_JALIDZ010000001.1"/>
</dbReference>
<reference evidence="1 2" key="1">
    <citation type="submission" date="2022-04" db="EMBL/GenBank/DDBJ databases">
        <authorList>
            <person name="Ye Y.-Q."/>
            <person name="Du Z.-J."/>
        </authorList>
    </citation>
    <scope>NUCLEOTIDE SEQUENCE [LARGE SCALE GENOMIC DNA]</scope>
    <source>
        <strain evidence="1 2">A6E488</strain>
    </source>
</reference>
<proteinExistence type="predicted"/>
<name>A0AAW5QRM9_9HYPH</name>
<comment type="caution">
    <text evidence="1">The sequence shown here is derived from an EMBL/GenBank/DDBJ whole genome shotgun (WGS) entry which is preliminary data.</text>
</comment>
<dbReference type="AlphaFoldDB" id="A0AAW5QRM9"/>
<protein>
    <submittedName>
        <fullName evidence="1">Uncharacterized protein</fullName>
    </submittedName>
</protein>
<evidence type="ECO:0000313" key="2">
    <source>
        <dbReference type="Proteomes" id="UP001320898"/>
    </source>
</evidence>
<accession>A0AAW5QRM9</accession>